<evidence type="ECO:0000256" key="5">
    <source>
        <dbReference type="SAM" id="MobiDB-lite"/>
    </source>
</evidence>
<dbReference type="Proteomes" id="UP000019487">
    <property type="component" value="Unassembled WGS sequence"/>
</dbReference>
<evidence type="ECO:0000313" key="8">
    <source>
        <dbReference type="EMBL" id="ESZ91858.1"/>
    </source>
</evidence>
<dbReference type="GO" id="GO:0016491">
    <property type="term" value="F:oxidoreductase activity"/>
    <property type="evidence" value="ECO:0007669"/>
    <property type="project" value="InterPro"/>
</dbReference>
<dbReference type="PANTHER" id="PTHR11863">
    <property type="entry name" value="STEROL DESATURASE"/>
    <property type="match status" value="1"/>
</dbReference>
<feature type="domain" description="Fatty acid hydroxylase" evidence="7">
    <location>
        <begin position="183"/>
        <end position="310"/>
    </location>
</feature>
<dbReference type="GO" id="GO:0016020">
    <property type="term" value="C:membrane"/>
    <property type="evidence" value="ECO:0007669"/>
    <property type="project" value="UniProtKB-SubCell"/>
</dbReference>
<comment type="subcellular location">
    <subcellularLocation>
        <location evidence="1">Membrane</location>
    </subcellularLocation>
</comment>
<evidence type="ECO:0000256" key="2">
    <source>
        <dbReference type="ARBA" id="ARBA00022692"/>
    </source>
</evidence>
<dbReference type="InterPro" id="IPR050307">
    <property type="entry name" value="Sterol_Desaturase_Related"/>
</dbReference>
<dbReference type="GO" id="GO:0005506">
    <property type="term" value="F:iron ion binding"/>
    <property type="evidence" value="ECO:0007669"/>
    <property type="project" value="InterPro"/>
</dbReference>
<evidence type="ECO:0000313" key="9">
    <source>
        <dbReference type="Proteomes" id="UP000019487"/>
    </source>
</evidence>
<feature type="transmembrane region" description="Helical" evidence="6">
    <location>
        <begin position="105"/>
        <end position="126"/>
    </location>
</feature>
<dbReference type="InterPro" id="IPR006694">
    <property type="entry name" value="Fatty_acid_hydroxylase"/>
</dbReference>
<sequence>MDALLSLPAVGYFLMPSVSTYSTSLNFLFFYMTWSTLVLSQSSLRVEVVGTLGIRLLFFIVPSFLFLLFDTVMPSLSMGVKRQGKQALPTRTGGSKTSKAKIPKWYRVVGISLFNILLGVGIQAGIETLFTGILHYKSALRVTTRLPMPWSLARDVVKCLLVREVSDRPMHLSCCTAMTDILSLQVLQYYPHRYILHARSSNLLSRGHKTYFHSITSPYAFVAHYDHPASYILFRFIPIYLPAVFFRVHLLTYLVALSIVTLEETLACSGYTSIPGIILGGISRRQDLHSESCGKGNYASWGLLDWIHGTGPGSKEDVADEAAKHQVKSRTRKAISNGKEILKSLSGRRKSSRKS</sequence>
<keyword evidence="4 6" id="KW-0472">Membrane</keyword>
<feature type="transmembrane region" description="Helical" evidence="6">
    <location>
        <begin position="12"/>
        <end position="32"/>
    </location>
</feature>
<keyword evidence="3 6" id="KW-1133">Transmembrane helix</keyword>
<dbReference type="HOGENOM" id="CLU_047036_4_0_1"/>
<dbReference type="OrthoDB" id="408954at2759"/>
<proteinExistence type="predicted"/>
<keyword evidence="2 6" id="KW-0812">Transmembrane</keyword>
<evidence type="ECO:0000259" key="7">
    <source>
        <dbReference type="Pfam" id="PF04116"/>
    </source>
</evidence>
<dbReference type="Pfam" id="PF04116">
    <property type="entry name" value="FA_hydroxylase"/>
    <property type="match status" value="1"/>
</dbReference>
<accession>W9C7W2</accession>
<evidence type="ECO:0000256" key="4">
    <source>
        <dbReference type="ARBA" id="ARBA00023136"/>
    </source>
</evidence>
<keyword evidence="9" id="KW-1185">Reference proteome</keyword>
<feature type="compositionally biased region" description="Basic residues" evidence="5">
    <location>
        <begin position="346"/>
        <end position="355"/>
    </location>
</feature>
<evidence type="ECO:0000256" key="1">
    <source>
        <dbReference type="ARBA" id="ARBA00004370"/>
    </source>
</evidence>
<comment type="caution">
    <text evidence="8">The sequence shown here is derived from an EMBL/GenBank/DDBJ whole genome shotgun (WGS) entry which is preliminary data.</text>
</comment>
<dbReference type="STRING" id="1432307.W9C7W2"/>
<feature type="transmembrane region" description="Helical" evidence="6">
    <location>
        <begin position="52"/>
        <end position="73"/>
    </location>
</feature>
<gene>
    <name evidence="8" type="ORF">SBOR_7764</name>
</gene>
<evidence type="ECO:0000256" key="6">
    <source>
        <dbReference type="SAM" id="Phobius"/>
    </source>
</evidence>
<dbReference type="EMBL" id="AYSA01000451">
    <property type="protein sequence ID" value="ESZ91858.1"/>
    <property type="molecule type" value="Genomic_DNA"/>
</dbReference>
<evidence type="ECO:0000256" key="3">
    <source>
        <dbReference type="ARBA" id="ARBA00022989"/>
    </source>
</evidence>
<dbReference type="AlphaFoldDB" id="W9C7W2"/>
<dbReference type="GO" id="GO:0008610">
    <property type="term" value="P:lipid biosynthetic process"/>
    <property type="evidence" value="ECO:0007669"/>
    <property type="project" value="InterPro"/>
</dbReference>
<name>W9C7W2_SCLBF</name>
<feature type="region of interest" description="Disordered" evidence="5">
    <location>
        <begin position="317"/>
        <end position="355"/>
    </location>
</feature>
<organism evidence="8 9">
    <name type="scientific">Sclerotinia borealis (strain F-4128)</name>
    <dbReference type="NCBI Taxonomy" id="1432307"/>
    <lineage>
        <taxon>Eukaryota</taxon>
        <taxon>Fungi</taxon>
        <taxon>Dikarya</taxon>
        <taxon>Ascomycota</taxon>
        <taxon>Pezizomycotina</taxon>
        <taxon>Leotiomycetes</taxon>
        <taxon>Helotiales</taxon>
        <taxon>Sclerotiniaceae</taxon>
        <taxon>Sclerotinia</taxon>
    </lineage>
</organism>
<protein>
    <recommendedName>
        <fullName evidence="7">Fatty acid hydroxylase domain-containing protein</fullName>
    </recommendedName>
</protein>
<reference evidence="8" key="1">
    <citation type="journal article" date="2014" name="Genome Announc.">
        <title>Draft genome sequence of Sclerotinia borealis, a psychrophilic plant pathogenic fungus.</title>
        <authorList>
            <person name="Mardanov A.V."/>
            <person name="Beletsky A.V."/>
            <person name="Kadnikov V.V."/>
            <person name="Ignatov A.N."/>
            <person name="Ravin N.V."/>
        </authorList>
    </citation>
    <scope>NUCLEOTIDE SEQUENCE [LARGE SCALE GENOMIC DNA]</scope>
    <source>
        <strain evidence="8">F-4128</strain>
    </source>
</reference>